<feature type="region of interest" description="Disordered" evidence="1">
    <location>
        <begin position="1"/>
        <end position="70"/>
    </location>
</feature>
<organism evidence="2 3">
    <name type="scientific">Paramicrobacterium humi</name>
    <dbReference type="NCBI Taxonomy" id="640635"/>
    <lineage>
        <taxon>Bacteria</taxon>
        <taxon>Bacillati</taxon>
        <taxon>Actinomycetota</taxon>
        <taxon>Actinomycetes</taxon>
        <taxon>Micrococcales</taxon>
        <taxon>Microbacteriaceae</taxon>
        <taxon>Paramicrobacterium</taxon>
    </lineage>
</organism>
<evidence type="ECO:0000256" key="1">
    <source>
        <dbReference type="SAM" id="MobiDB-lite"/>
    </source>
</evidence>
<gene>
    <name evidence="2" type="ORF">SAMN04489806_1283</name>
</gene>
<reference evidence="2 3" key="1">
    <citation type="submission" date="2016-10" db="EMBL/GenBank/DDBJ databases">
        <authorList>
            <person name="de Groot N.N."/>
        </authorList>
    </citation>
    <scope>NUCLEOTIDE SEQUENCE [LARGE SCALE GENOMIC DNA]</scope>
    <source>
        <strain evidence="2 3">DSM 21799</strain>
    </source>
</reference>
<accession>A0A1H4KRN8</accession>
<protein>
    <submittedName>
        <fullName evidence="2">Uncharacterized protein</fullName>
    </submittedName>
</protein>
<evidence type="ECO:0000313" key="3">
    <source>
        <dbReference type="Proteomes" id="UP000199183"/>
    </source>
</evidence>
<keyword evidence="3" id="KW-1185">Reference proteome</keyword>
<name>A0A1H4KRN8_9MICO</name>
<dbReference type="EMBL" id="FNRY01000001">
    <property type="protein sequence ID" value="SEB61210.1"/>
    <property type="molecule type" value="Genomic_DNA"/>
</dbReference>
<sequence>MNGKHAGDVDPQDAERDESTATEDGNLGSLSDVGHTFDQTNGLVDGLEGNADDPDKVDERLDEPTDDGNS</sequence>
<evidence type="ECO:0000313" key="2">
    <source>
        <dbReference type="EMBL" id="SEB61210.1"/>
    </source>
</evidence>
<proteinExistence type="predicted"/>
<dbReference type="AlphaFoldDB" id="A0A1H4KRN8"/>
<dbReference type="RefSeq" id="WP_143033982.1">
    <property type="nucleotide sequence ID" value="NZ_FNRY01000001.1"/>
</dbReference>
<dbReference type="Proteomes" id="UP000199183">
    <property type="component" value="Unassembled WGS sequence"/>
</dbReference>
<feature type="compositionally biased region" description="Basic and acidic residues" evidence="1">
    <location>
        <begin position="1"/>
        <end position="19"/>
    </location>
</feature>
<feature type="compositionally biased region" description="Basic and acidic residues" evidence="1">
    <location>
        <begin position="53"/>
        <end position="63"/>
    </location>
</feature>
<dbReference type="OrthoDB" id="5126392at2"/>
<dbReference type="STRING" id="640635.SAMN04489806_1283"/>